<evidence type="ECO:0008006" key="4">
    <source>
        <dbReference type="Google" id="ProtNLM"/>
    </source>
</evidence>
<dbReference type="InterPro" id="IPR021347">
    <property type="entry name" value="DUF2964"/>
</dbReference>
<proteinExistence type="predicted"/>
<dbReference type="RefSeq" id="WP_090686315.1">
    <property type="nucleotide sequence ID" value="NZ_CADERL010000004.1"/>
</dbReference>
<dbReference type="Proteomes" id="UP000199706">
    <property type="component" value="Unassembled WGS sequence"/>
</dbReference>
<accession>A0A1G8BCE6</accession>
<dbReference type="Pfam" id="PF11177">
    <property type="entry name" value="DUF2964"/>
    <property type="match status" value="1"/>
</dbReference>
<evidence type="ECO:0000256" key="1">
    <source>
        <dbReference type="SAM" id="Phobius"/>
    </source>
</evidence>
<dbReference type="AlphaFoldDB" id="A0A1G8BCE6"/>
<name>A0A1G8BCE6_9BURK</name>
<evidence type="ECO:0000313" key="3">
    <source>
        <dbReference type="Proteomes" id="UP000199706"/>
    </source>
</evidence>
<feature type="transmembrane region" description="Helical" evidence="1">
    <location>
        <begin position="9"/>
        <end position="30"/>
    </location>
</feature>
<sequence length="63" mass="6723">MERTEYRTVFAAMAVFLSLAGIATAIHGLLFDEYSVTHYGVAAIMVGVACFLVLLNLAAGRDA</sequence>
<keyword evidence="1" id="KW-1133">Transmembrane helix</keyword>
<reference evidence="2 3" key="1">
    <citation type="submission" date="2016-10" db="EMBL/GenBank/DDBJ databases">
        <authorList>
            <person name="de Groot N.N."/>
        </authorList>
    </citation>
    <scope>NUCLEOTIDE SEQUENCE [LARGE SCALE GENOMIC DNA]</scope>
    <source>
        <strain evidence="2 3">LMG 2247</strain>
    </source>
</reference>
<dbReference type="OrthoDB" id="8943486at2"/>
<keyword evidence="1" id="KW-0812">Transmembrane</keyword>
<dbReference type="EMBL" id="FNCJ01000009">
    <property type="protein sequence ID" value="SDH30917.1"/>
    <property type="molecule type" value="Genomic_DNA"/>
</dbReference>
<feature type="transmembrane region" description="Helical" evidence="1">
    <location>
        <begin position="36"/>
        <end position="59"/>
    </location>
</feature>
<evidence type="ECO:0000313" key="2">
    <source>
        <dbReference type="EMBL" id="SDH30917.1"/>
    </source>
</evidence>
<organism evidence="2 3">
    <name type="scientific">Paraburkholderia phenazinium</name>
    <dbReference type="NCBI Taxonomy" id="60549"/>
    <lineage>
        <taxon>Bacteria</taxon>
        <taxon>Pseudomonadati</taxon>
        <taxon>Pseudomonadota</taxon>
        <taxon>Betaproteobacteria</taxon>
        <taxon>Burkholderiales</taxon>
        <taxon>Burkholderiaceae</taxon>
        <taxon>Paraburkholderia</taxon>
    </lineage>
</organism>
<keyword evidence="1" id="KW-0472">Membrane</keyword>
<protein>
    <recommendedName>
        <fullName evidence="4">DUF2964 family protein</fullName>
    </recommendedName>
</protein>
<gene>
    <name evidence="2" type="ORF">SAMN05216466_1092</name>
</gene>